<comment type="caution">
    <text evidence="3">The sequence shown here is derived from an EMBL/GenBank/DDBJ whole genome shotgun (WGS) entry which is preliminary data.</text>
</comment>
<gene>
    <name evidence="3" type="ORF">L2764_25570</name>
</gene>
<dbReference type="InterPro" id="IPR029021">
    <property type="entry name" value="Prot-tyrosine_phosphatase-like"/>
</dbReference>
<dbReference type="InterPro" id="IPR050561">
    <property type="entry name" value="PTP"/>
</dbReference>
<keyword evidence="1" id="KW-0378">Hydrolase</keyword>
<dbReference type="PROSITE" id="PS00383">
    <property type="entry name" value="TYR_PHOSPHATASE_1"/>
    <property type="match status" value="1"/>
</dbReference>
<dbReference type="InterPro" id="IPR000387">
    <property type="entry name" value="Tyr_Pase_dom"/>
</dbReference>
<feature type="domain" description="Tyrosine specific protein phosphatases" evidence="2">
    <location>
        <begin position="78"/>
        <end position="145"/>
    </location>
</feature>
<sequence length="156" mass="17388">MQHIFWLIEDKIAGRSGPSKDPWDLKALKKQGIDAVLSVNDGEAIEADDFTEAGVKYQCIPFARNAPPEEGDLDICIKQVPKALAFIRECEREELTVLIHCHSGKDRTGLIMAYLLMDNGAAPLHAVNQVRGVRDSAFSAEAWDQFVFDVLYALQE</sequence>
<dbReference type="PROSITE" id="PS50056">
    <property type="entry name" value="TYR_PHOSPHATASE_2"/>
    <property type="match status" value="1"/>
</dbReference>
<evidence type="ECO:0000259" key="2">
    <source>
        <dbReference type="PROSITE" id="PS50056"/>
    </source>
</evidence>
<organism evidence="3 4">
    <name type="scientific">Shewanella surugensis</name>
    <dbReference type="NCBI Taxonomy" id="212020"/>
    <lineage>
        <taxon>Bacteria</taxon>
        <taxon>Pseudomonadati</taxon>
        <taxon>Pseudomonadota</taxon>
        <taxon>Gammaproteobacteria</taxon>
        <taxon>Alteromonadales</taxon>
        <taxon>Shewanellaceae</taxon>
        <taxon>Shewanella</taxon>
    </lineage>
</organism>
<dbReference type="Proteomes" id="UP001203423">
    <property type="component" value="Unassembled WGS sequence"/>
</dbReference>
<evidence type="ECO:0000256" key="1">
    <source>
        <dbReference type="ARBA" id="ARBA00022801"/>
    </source>
</evidence>
<name>A0ABT0LJ80_9GAMM</name>
<dbReference type="Gene3D" id="3.90.190.10">
    <property type="entry name" value="Protein tyrosine phosphatase superfamily"/>
    <property type="match status" value="1"/>
</dbReference>
<keyword evidence="4" id="KW-1185">Reference proteome</keyword>
<dbReference type="SUPFAM" id="SSF52799">
    <property type="entry name" value="(Phosphotyrosine protein) phosphatases II"/>
    <property type="match status" value="1"/>
</dbReference>
<accession>A0ABT0LJ80</accession>
<evidence type="ECO:0000313" key="3">
    <source>
        <dbReference type="EMBL" id="MCL1127743.1"/>
    </source>
</evidence>
<dbReference type="Pfam" id="PF22784">
    <property type="entry name" value="PTP-SAK"/>
    <property type="match status" value="1"/>
</dbReference>
<protein>
    <submittedName>
        <fullName evidence="3">Dual specificity protein phosphatase family protein</fullName>
    </submittedName>
</protein>
<reference evidence="3 4" key="1">
    <citation type="submission" date="2022-01" db="EMBL/GenBank/DDBJ databases">
        <title>Whole genome-based taxonomy of the Shewanellaceae.</title>
        <authorList>
            <person name="Martin-Rodriguez A.J."/>
        </authorList>
    </citation>
    <scope>NUCLEOTIDE SEQUENCE [LARGE SCALE GENOMIC DNA]</scope>
    <source>
        <strain evidence="3 4">DSM 17177</strain>
    </source>
</reference>
<evidence type="ECO:0000313" key="4">
    <source>
        <dbReference type="Proteomes" id="UP001203423"/>
    </source>
</evidence>
<dbReference type="PANTHER" id="PTHR23339">
    <property type="entry name" value="TYROSINE SPECIFIC PROTEIN PHOSPHATASE AND DUAL SPECIFICITY PROTEIN PHOSPHATASE"/>
    <property type="match status" value="1"/>
</dbReference>
<dbReference type="RefSeq" id="WP_248943177.1">
    <property type="nucleotide sequence ID" value="NZ_JAKIKS010000204.1"/>
</dbReference>
<dbReference type="InterPro" id="IPR057023">
    <property type="entry name" value="PTP-SAK"/>
</dbReference>
<proteinExistence type="predicted"/>
<dbReference type="EMBL" id="JAKIKS010000204">
    <property type="protein sequence ID" value="MCL1127743.1"/>
    <property type="molecule type" value="Genomic_DNA"/>
</dbReference>
<dbReference type="InterPro" id="IPR016130">
    <property type="entry name" value="Tyr_Pase_AS"/>
</dbReference>